<evidence type="ECO:0000256" key="6">
    <source>
        <dbReference type="ARBA" id="ARBA00022989"/>
    </source>
</evidence>
<evidence type="ECO:0000256" key="2">
    <source>
        <dbReference type="ARBA" id="ARBA00004863"/>
    </source>
</evidence>
<dbReference type="InterPro" id="IPR044878">
    <property type="entry name" value="UbiA_sf"/>
</dbReference>
<dbReference type="AlphaFoldDB" id="A0A8J6I184"/>
<dbReference type="PANTHER" id="PTHR13929:SF0">
    <property type="entry name" value="UBIA PRENYLTRANSFERASE DOMAIN-CONTAINING PROTEIN 1"/>
    <property type="match status" value="1"/>
</dbReference>
<dbReference type="UniPathway" id="UPA00079"/>
<dbReference type="Proteomes" id="UP000657177">
    <property type="component" value="Unassembled WGS sequence"/>
</dbReference>
<proteinExistence type="predicted"/>
<feature type="transmembrane region" description="Helical" evidence="8">
    <location>
        <begin position="95"/>
        <end position="113"/>
    </location>
</feature>
<dbReference type="GO" id="GO:0004659">
    <property type="term" value="F:prenyltransferase activity"/>
    <property type="evidence" value="ECO:0007669"/>
    <property type="project" value="InterPro"/>
</dbReference>
<comment type="caution">
    <text evidence="9">The sequence shown here is derived from an EMBL/GenBank/DDBJ whole genome shotgun (WGS) entry which is preliminary data.</text>
</comment>
<dbReference type="GO" id="GO:0016020">
    <property type="term" value="C:membrane"/>
    <property type="evidence" value="ECO:0007669"/>
    <property type="project" value="UniProtKB-SubCell"/>
</dbReference>
<dbReference type="CDD" id="cd13962">
    <property type="entry name" value="PT_UbiA_UBIAD1"/>
    <property type="match status" value="1"/>
</dbReference>
<keyword evidence="5 8" id="KW-0812">Transmembrane</keyword>
<keyword evidence="10" id="KW-1185">Reference proteome</keyword>
<evidence type="ECO:0000256" key="8">
    <source>
        <dbReference type="SAM" id="Phobius"/>
    </source>
</evidence>
<dbReference type="Gene3D" id="1.10.357.140">
    <property type="entry name" value="UbiA prenyltransferase"/>
    <property type="match status" value="1"/>
</dbReference>
<dbReference type="InterPro" id="IPR026046">
    <property type="entry name" value="UBIAD1"/>
</dbReference>
<dbReference type="RefSeq" id="WP_181339875.1">
    <property type="nucleotide sequence ID" value="NZ_JAAKDE010000014.1"/>
</dbReference>
<evidence type="ECO:0000256" key="7">
    <source>
        <dbReference type="ARBA" id="ARBA00023136"/>
    </source>
</evidence>
<evidence type="ECO:0000256" key="1">
    <source>
        <dbReference type="ARBA" id="ARBA00004141"/>
    </source>
</evidence>
<accession>A0A8J6I184</accession>
<feature type="transmembrane region" description="Helical" evidence="8">
    <location>
        <begin position="298"/>
        <end position="317"/>
    </location>
</feature>
<comment type="pathway">
    <text evidence="2">Quinol/quinone metabolism; menaquinone biosynthesis.</text>
</comment>
<keyword evidence="7 8" id="KW-0472">Membrane</keyword>
<feature type="transmembrane region" description="Helical" evidence="8">
    <location>
        <begin position="31"/>
        <end position="51"/>
    </location>
</feature>
<evidence type="ECO:0000256" key="5">
    <source>
        <dbReference type="ARBA" id="ARBA00022692"/>
    </source>
</evidence>
<protein>
    <submittedName>
        <fullName evidence="9">UbiA family prenyltransferase</fullName>
    </submittedName>
</protein>
<dbReference type="GO" id="GO:0009234">
    <property type="term" value="P:menaquinone biosynthetic process"/>
    <property type="evidence" value="ECO:0007669"/>
    <property type="project" value="UniProtKB-UniPathway"/>
</dbReference>
<sequence length="318" mass="35442">MDIGVATCRAERSEQPLIRRIFRYVEIKTKITSTFPFLMGLAYLYSSGYAIDPLRTVVFFLGMFCFDLTATMINNYCDTKKNRQTLPFPRPTAKVLLLLMFAVSVALGLYLVYLSDLVVLFLGALCFFFGVIYSFGPVPISHGPYGEIVSGFFYGLVIPGILFYINIPAGGLFSYALADGKLSLLVDLRAMIGLLMLSVVPFCLTANIMLANNICDVERDVAVRRYTLAYYLGRKGLWLFAALYYLAYLSVVAMVVLGFLSPLSLLLLLTLIPVQKNINLFLAKQDKDETFNVAVKNFLLVIIPHTVLIFLGGLLSAR</sequence>
<keyword evidence="4" id="KW-0808">Transferase</keyword>
<organism evidence="9 10">
    <name type="scientific">Capillibacterium thermochitinicola</name>
    <dbReference type="NCBI Taxonomy" id="2699427"/>
    <lineage>
        <taxon>Bacteria</taxon>
        <taxon>Bacillati</taxon>
        <taxon>Bacillota</taxon>
        <taxon>Capillibacterium</taxon>
    </lineage>
</organism>
<comment type="subcellular location">
    <subcellularLocation>
        <location evidence="1">Membrane</location>
        <topology evidence="1">Multi-pass membrane protein</topology>
    </subcellularLocation>
</comment>
<evidence type="ECO:0000256" key="4">
    <source>
        <dbReference type="ARBA" id="ARBA00022679"/>
    </source>
</evidence>
<dbReference type="EMBL" id="JAAKDE010000014">
    <property type="protein sequence ID" value="MBA2133408.1"/>
    <property type="molecule type" value="Genomic_DNA"/>
</dbReference>
<keyword evidence="6 8" id="KW-1133">Transmembrane helix</keyword>
<gene>
    <name evidence="9" type="ORF">G5B42_07620</name>
</gene>
<feature type="transmembrane region" description="Helical" evidence="8">
    <location>
        <begin position="57"/>
        <end position="74"/>
    </location>
</feature>
<name>A0A8J6I184_9FIRM</name>
<feature type="transmembrane region" description="Helical" evidence="8">
    <location>
        <begin position="236"/>
        <end position="260"/>
    </location>
</feature>
<dbReference type="InterPro" id="IPR000537">
    <property type="entry name" value="UbiA_prenyltransferase"/>
</dbReference>
<evidence type="ECO:0000313" key="9">
    <source>
        <dbReference type="EMBL" id="MBA2133408.1"/>
    </source>
</evidence>
<evidence type="ECO:0000256" key="3">
    <source>
        <dbReference type="ARBA" id="ARBA00022428"/>
    </source>
</evidence>
<feature type="transmembrane region" description="Helical" evidence="8">
    <location>
        <begin position="190"/>
        <end position="215"/>
    </location>
</feature>
<reference evidence="9" key="1">
    <citation type="submission" date="2020-06" db="EMBL/GenBank/DDBJ databases">
        <title>Novel chitinolytic bacterium.</title>
        <authorList>
            <person name="Ungkulpasvich U."/>
            <person name="Kosugi A."/>
            <person name="Uke A."/>
        </authorList>
    </citation>
    <scope>NUCLEOTIDE SEQUENCE</scope>
    <source>
        <strain evidence="9">UUS1-1</strain>
    </source>
</reference>
<feature type="transmembrane region" description="Helical" evidence="8">
    <location>
        <begin position="152"/>
        <end position="178"/>
    </location>
</feature>
<evidence type="ECO:0000313" key="10">
    <source>
        <dbReference type="Proteomes" id="UP000657177"/>
    </source>
</evidence>
<dbReference type="Pfam" id="PF01040">
    <property type="entry name" value="UbiA"/>
    <property type="match status" value="1"/>
</dbReference>
<dbReference type="PANTHER" id="PTHR13929">
    <property type="entry name" value="1,4-DIHYDROXY-2-NAPHTHOATE OCTAPRENYLTRANSFERASE"/>
    <property type="match status" value="1"/>
</dbReference>
<dbReference type="GO" id="GO:0042371">
    <property type="term" value="P:vitamin K biosynthetic process"/>
    <property type="evidence" value="ECO:0007669"/>
    <property type="project" value="TreeGrafter"/>
</dbReference>
<feature type="transmembrane region" description="Helical" evidence="8">
    <location>
        <begin position="119"/>
        <end position="140"/>
    </location>
</feature>
<keyword evidence="3" id="KW-0474">Menaquinone biosynthesis</keyword>